<protein>
    <submittedName>
        <fullName evidence="3">Uncharacterized protein</fullName>
    </submittedName>
</protein>
<dbReference type="Proteomes" id="UP001302602">
    <property type="component" value="Unassembled WGS sequence"/>
</dbReference>
<keyword evidence="4" id="KW-1185">Reference proteome</keyword>
<reference evidence="3" key="2">
    <citation type="submission" date="2023-05" db="EMBL/GenBank/DDBJ databases">
        <authorList>
            <consortium name="Lawrence Berkeley National Laboratory"/>
            <person name="Steindorff A."/>
            <person name="Hensen N."/>
            <person name="Bonometti L."/>
            <person name="Westerberg I."/>
            <person name="Brannstrom I.O."/>
            <person name="Guillou S."/>
            <person name="Cros-Aarteil S."/>
            <person name="Calhoun S."/>
            <person name="Haridas S."/>
            <person name="Kuo A."/>
            <person name="Mondo S."/>
            <person name="Pangilinan J."/>
            <person name="Riley R."/>
            <person name="Labutti K."/>
            <person name="Andreopoulos B."/>
            <person name="Lipzen A."/>
            <person name="Chen C."/>
            <person name="Yanf M."/>
            <person name="Daum C."/>
            <person name="Ng V."/>
            <person name="Clum A."/>
            <person name="Ohm R."/>
            <person name="Martin F."/>
            <person name="Silar P."/>
            <person name="Natvig D."/>
            <person name="Lalanne C."/>
            <person name="Gautier V."/>
            <person name="Ament-Velasquez S.L."/>
            <person name="Kruys A."/>
            <person name="Hutchinson M.I."/>
            <person name="Powell A.J."/>
            <person name="Barry K."/>
            <person name="Miller A.N."/>
            <person name="Grigoriev I.V."/>
            <person name="Debuchy R."/>
            <person name="Gladieux P."/>
            <person name="Thoren M.H."/>
            <person name="Johannesson H."/>
        </authorList>
    </citation>
    <scope>NUCLEOTIDE SEQUENCE</scope>
    <source>
        <strain evidence="3">CBS 731.68</strain>
    </source>
</reference>
<reference evidence="3" key="1">
    <citation type="journal article" date="2023" name="Mol. Phylogenet. Evol.">
        <title>Genome-scale phylogeny and comparative genomics of the fungal order Sordariales.</title>
        <authorList>
            <person name="Hensen N."/>
            <person name="Bonometti L."/>
            <person name="Westerberg I."/>
            <person name="Brannstrom I.O."/>
            <person name="Guillou S."/>
            <person name="Cros-Aarteil S."/>
            <person name="Calhoun S."/>
            <person name="Haridas S."/>
            <person name="Kuo A."/>
            <person name="Mondo S."/>
            <person name="Pangilinan J."/>
            <person name="Riley R."/>
            <person name="LaButti K."/>
            <person name="Andreopoulos B."/>
            <person name="Lipzen A."/>
            <person name="Chen C."/>
            <person name="Yan M."/>
            <person name="Daum C."/>
            <person name="Ng V."/>
            <person name="Clum A."/>
            <person name="Steindorff A."/>
            <person name="Ohm R.A."/>
            <person name="Martin F."/>
            <person name="Silar P."/>
            <person name="Natvig D.O."/>
            <person name="Lalanne C."/>
            <person name="Gautier V."/>
            <person name="Ament-Velasquez S.L."/>
            <person name="Kruys A."/>
            <person name="Hutchinson M.I."/>
            <person name="Powell A.J."/>
            <person name="Barry K."/>
            <person name="Miller A.N."/>
            <person name="Grigoriev I.V."/>
            <person name="Debuchy R."/>
            <person name="Gladieux P."/>
            <person name="Hiltunen Thoren M."/>
            <person name="Johannesson H."/>
        </authorList>
    </citation>
    <scope>NUCLEOTIDE SEQUENCE</scope>
    <source>
        <strain evidence="3">CBS 731.68</strain>
    </source>
</reference>
<dbReference type="AlphaFoldDB" id="A0AAN6TWI6"/>
<name>A0AAN6TWI6_9PEZI</name>
<evidence type="ECO:0000256" key="1">
    <source>
        <dbReference type="SAM" id="MobiDB-lite"/>
    </source>
</evidence>
<evidence type="ECO:0000256" key="2">
    <source>
        <dbReference type="SAM" id="Phobius"/>
    </source>
</evidence>
<feature type="transmembrane region" description="Helical" evidence="2">
    <location>
        <begin position="111"/>
        <end position="132"/>
    </location>
</feature>
<feature type="transmembrane region" description="Helical" evidence="2">
    <location>
        <begin position="723"/>
        <end position="744"/>
    </location>
</feature>
<feature type="transmembrane region" description="Helical" evidence="2">
    <location>
        <begin position="66"/>
        <end position="91"/>
    </location>
</feature>
<evidence type="ECO:0000313" key="3">
    <source>
        <dbReference type="EMBL" id="KAK4122053.1"/>
    </source>
</evidence>
<dbReference type="GeneID" id="87832447"/>
<comment type="caution">
    <text evidence="3">The sequence shown here is derived from an EMBL/GenBank/DDBJ whole genome shotgun (WGS) entry which is preliminary data.</text>
</comment>
<feature type="region of interest" description="Disordered" evidence="1">
    <location>
        <begin position="859"/>
        <end position="891"/>
    </location>
</feature>
<evidence type="ECO:0000313" key="4">
    <source>
        <dbReference type="Proteomes" id="UP001302602"/>
    </source>
</evidence>
<feature type="compositionally biased region" description="Basic and acidic residues" evidence="1">
    <location>
        <begin position="1"/>
        <end position="12"/>
    </location>
</feature>
<keyword evidence="2" id="KW-0812">Transmembrane</keyword>
<sequence length="939" mass="103931">MDGADIRPKELSDQPYIEISQVDDASAADGQNAEPSPESRDDAGKRQQQPPPPEGRPVILGTDARLWTSLIHVLPLTISVFIITINIQRLYWFSEVDGPGFLFTTEGLGHMLQLVAKVYELLVIASLGALTLKVFKRRLVESHLPLGLLTGAYRVGDVPYIFSGYFWRAVHKAGVKTSQLLALLVLGNTLLSTLVGPSSAILLVPQLDWYPLPGAFNKVQHPVFFYNSPTNSTWPRVLNAAVSSGHHCDSFVGWWASWCPSGGFVDLSKWLAEWESSDLSNDLIGQDPTGAVRRRLSARGNFRDGTSVMTTISIAPLLTIGRLLNFIKWDNQGAIYETNLGAIYADDKRQHPTPQIKLTTSSESTIFQPIVQSQCTSYDLTGLSRPRHLPFYEYDQLNCLGDPACESMRESTLERGRGFVVTERLWNNPNISDSIGQYHFGAPNSSEPYPLLLASITLPYRNGTKTGVGLFACAIMAHWMPATLSVSPKDSDIVQSNVTNFISGADDLNLLTGSAGPAIKIEEDWIDFLAPMINVSTPSGNMTRTRPVRLIFDAFLADDMILEPAGNLGSDNPWQNLYGILKGQEYVQKAFTGMVTEALARVAPKSRSYMVNSYNNTIIEVTDIGTHRHQRDAVKESATWSNGTVVEIQPRDPDFLFNKFKESILSHLGYIKNTSNQPEFVGYNGLYSSPQEFVDYLSNLTHLEFEVERYGYGSGKGGPTMTFALTVVITYMIVVGTYFLYVMVLSKFWFKSDIPTIRALNRFPLTKYQETQMDQDVVANAEDDVDDGPDRRVGVHIEQHHKAPLNCPSCPSALALEETNGWCRCFFNPKWTSALGIKPENWSDSDEDRAVTQATQEALMERDSIGGGRAPGSERPDDGSVSQGSPPVDKDIAHVDNADVWEGCQVWMFVNWCLVEISDIPGHIPGGPAMVMALRYGPT</sequence>
<proteinExistence type="predicted"/>
<keyword evidence="2" id="KW-0472">Membrane</keyword>
<feature type="region of interest" description="Disordered" evidence="1">
    <location>
        <begin position="1"/>
        <end position="58"/>
    </location>
</feature>
<accession>A0AAN6TWI6</accession>
<dbReference type="RefSeq" id="XP_062645824.1">
    <property type="nucleotide sequence ID" value="XM_062795679.1"/>
</dbReference>
<feature type="transmembrane region" description="Helical" evidence="2">
    <location>
        <begin position="180"/>
        <end position="204"/>
    </location>
</feature>
<dbReference type="EMBL" id="MU853232">
    <property type="protein sequence ID" value="KAK4122053.1"/>
    <property type="molecule type" value="Genomic_DNA"/>
</dbReference>
<gene>
    <name evidence="3" type="ORF">N657DRAFT_673261</name>
</gene>
<keyword evidence="2" id="KW-1133">Transmembrane helix</keyword>
<organism evidence="3 4">
    <name type="scientific">Parathielavia appendiculata</name>
    <dbReference type="NCBI Taxonomy" id="2587402"/>
    <lineage>
        <taxon>Eukaryota</taxon>
        <taxon>Fungi</taxon>
        <taxon>Dikarya</taxon>
        <taxon>Ascomycota</taxon>
        <taxon>Pezizomycotina</taxon>
        <taxon>Sordariomycetes</taxon>
        <taxon>Sordariomycetidae</taxon>
        <taxon>Sordariales</taxon>
        <taxon>Chaetomiaceae</taxon>
        <taxon>Parathielavia</taxon>
    </lineage>
</organism>